<dbReference type="InterPro" id="IPR000073">
    <property type="entry name" value="AB_hydrolase_1"/>
</dbReference>
<feature type="signal peptide" evidence="2">
    <location>
        <begin position="1"/>
        <end position="23"/>
    </location>
</feature>
<dbReference type="EMBL" id="BAABAK010000014">
    <property type="protein sequence ID" value="GAA3972242.1"/>
    <property type="molecule type" value="Genomic_DNA"/>
</dbReference>
<gene>
    <name evidence="4" type="ORF">GCM10022246_25710</name>
</gene>
<dbReference type="InterPro" id="IPR050955">
    <property type="entry name" value="Plant_Biomass_Hydrol_Est"/>
</dbReference>
<dbReference type="Gene3D" id="3.40.50.1820">
    <property type="entry name" value="alpha/beta hydrolase"/>
    <property type="match status" value="1"/>
</dbReference>
<dbReference type="RefSeq" id="WP_344767652.1">
    <property type="nucleotide sequence ID" value="NZ_BAABAK010000014.1"/>
</dbReference>
<evidence type="ECO:0000259" key="3">
    <source>
        <dbReference type="Pfam" id="PF00561"/>
    </source>
</evidence>
<keyword evidence="5" id="KW-1185">Reference proteome</keyword>
<keyword evidence="4" id="KW-0378">Hydrolase</keyword>
<feature type="chain" id="PRO_5046185545" evidence="2">
    <location>
        <begin position="24"/>
        <end position="278"/>
    </location>
</feature>
<evidence type="ECO:0000313" key="4">
    <source>
        <dbReference type="EMBL" id="GAA3972242.1"/>
    </source>
</evidence>
<dbReference type="InterPro" id="IPR029058">
    <property type="entry name" value="AB_hydrolase_fold"/>
</dbReference>
<comment type="caution">
    <text evidence="4">The sequence shown here is derived from an EMBL/GenBank/DDBJ whole genome shotgun (WGS) entry which is preliminary data.</text>
</comment>
<name>A0ABP7PW09_9SPHI</name>
<evidence type="ECO:0000313" key="5">
    <source>
        <dbReference type="Proteomes" id="UP001501081"/>
    </source>
</evidence>
<dbReference type="PANTHER" id="PTHR43037:SF1">
    <property type="entry name" value="BLL1128 PROTEIN"/>
    <property type="match status" value="1"/>
</dbReference>
<keyword evidence="1 2" id="KW-0732">Signal</keyword>
<evidence type="ECO:0000256" key="2">
    <source>
        <dbReference type="SAM" id="SignalP"/>
    </source>
</evidence>
<dbReference type="Pfam" id="PF00561">
    <property type="entry name" value="Abhydrolase_1"/>
    <property type="match status" value="1"/>
</dbReference>
<dbReference type="PANTHER" id="PTHR43037">
    <property type="entry name" value="UNNAMED PRODUCT-RELATED"/>
    <property type="match status" value="1"/>
</dbReference>
<accession>A0ABP7PW09</accession>
<protein>
    <submittedName>
        <fullName evidence="4">Dienelactone hydrolase family protein</fullName>
    </submittedName>
</protein>
<dbReference type="SUPFAM" id="SSF53474">
    <property type="entry name" value="alpha/beta-Hydrolases"/>
    <property type="match status" value="1"/>
</dbReference>
<proteinExistence type="predicted"/>
<dbReference type="Proteomes" id="UP001501081">
    <property type="component" value="Unassembled WGS sequence"/>
</dbReference>
<dbReference type="GO" id="GO:0016787">
    <property type="term" value="F:hydrolase activity"/>
    <property type="evidence" value="ECO:0007669"/>
    <property type="project" value="UniProtKB-KW"/>
</dbReference>
<feature type="domain" description="AB hydrolase-1" evidence="3">
    <location>
        <begin position="167"/>
        <end position="212"/>
    </location>
</feature>
<sequence>MHKHLKNLIIFSALCFNTSFAIAQIQTFDHLKVDSLTFVETKAIINKIPNDKFEKRIYKHNNTELPYRLLFPKNYDIKKKYPVVITFHNSTRIGNDNEKQLEPLSKIWLRPEIYENYNCFVIAPQFSERSSNYLANENGLLLSKPGDKINLVLDLLNEMEAKYTNIDQSKIYLVGYSMGASTAQNLLSLAPQKFAAVVSIAAVPDFSNLNAMKRKSILLIHGQKDVENPYKGSAELFEQLKQSKKITFKTFTELNHDTINIPLLLSAEIPEWLFKQHK</sequence>
<reference evidence="5" key="1">
    <citation type="journal article" date="2019" name="Int. J. Syst. Evol. Microbiol.">
        <title>The Global Catalogue of Microorganisms (GCM) 10K type strain sequencing project: providing services to taxonomists for standard genome sequencing and annotation.</title>
        <authorList>
            <consortium name="The Broad Institute Genomics Platform"/>
            <consortium name="The Broad Institute Genome Sequencing Center for Infectious Disease"/>
            <person name="Wu L."/>
            <person name="Ma J."/>
        </authorList>
    </citation>
    <scope>NUCLEOTIDE SEQUENCE [LARGE SCALE GENOMIC DNA]</scope>
    <source>
        <strain evidence="5">JCM 17338</strain>
    </source>
</reference>
<organism evidence="4 5">
    <name type="scientific">Pedobacter ginsengiterrae</name>
    <dbReference type="NCBI Taxonomy" id="871696"/>
    <lineage>
        <taxon>Bacteria</taxon>
        <taxon>Pseudomonadati</taxon>
        <taxon>Bacteroidota</taxon>
        <taxon>Sphingobacteriia</taxon>
        <taxon>Sphingobacteriales</taxon>
        <taxon>Sphingobacteriaceae</taxon>
        <taxon>Pedobacter</taxon>
    </lineage>
</organism>
<evidence type="ECO:0000256" key="1">
    <source>
        <dbReference type="ARBA" id="ARBA00022729"/>
    </source>
</evidence>